<evidence type="ECO:0000313" key="2">
    <source>
        <dbReference type="EMBL" id="GID64982.1"/>
    </source>
</evidence>
<name>A0A919IIH9_9ACTN</name>
<keyword evidence="3" id="KW-1185">Reference proteome</keyword>
<organism evidence="2 3">
    <name type="scientific">Actinoplanes cyaneus</name>
    <dbReference type="NCBI Taxonomy" id="52696"/>
    <lineage>
        <taxon>Bacteria</taxon>
        <taxon>Bacillati</taxon>
        <taxon>Actinomycetota</taxon>
        <taxon>Actinomycetes</taxon>
        <taxon>Micromonosporales</taxon>
        <taxon>Micromonosporaceae</taxon>
        <taxon>Actinoplanes</taxon>
    </lineage>
</organism>
<keyword evidence="1" id="KW-1133">Transmembrane helix</keyword>
<comment type="caution">
    <text evidence="2">The sequence shown here is derived from an EMBL/GenBank/DDBJ whole genome shotgun (WGS) entry which is preliminary data.</text>
</comment>
<dbReference type="EMBL" id="BOMH01000019">
    <property type="protein sequence ID" value="GID64982.1"/>
    <property type="molecule type" value="Genomic_DNA"/>
</dbReference>
<dbReference type="RefSeq" id="WP_203740705.1">
    <property type="nucleotide sequence ID" value="NZ_BAAAUC010000065.1"/>
</dbReference>
<keyword evidence="1" id="KW-0472">Membrane</keyword>
<evidence type="ECO:0008006" key="4">
    <source>
        <dbReference type="Google" id="ProtNLM"/>
    </source>
</evidence>
<dbReference type="AlphaFoldDB" id="A0A919IIH9"/>
<dbReference type="Pfam" id="PF19741">
    <property type="entry name" value="DUF6230"/>
    <property type="match status" value="1"/>
</dbReference>
<sequence>MEDSQSVPAAGRTNWRRFAVAVGVPAAVAGGLVVALSTGALAANFAISGQQFKLSADTLEGEGFTQYSSALPTGGGSVKPAAMSGIGSATITDLCQSVSQVTPLGRITLQIRAAKDVPDSASDAQKVEATNLLIGMTELSGDATFTKIEIGRDATTLNKAGDAKGDTVGGFGQQADHVTIHNLKQTAYSTSASTFKLTGMSLRLLTGDGNECY</sequence>
<gene>
    <name evidence="2" type="ORF">Acy02nite_28630</name>
</gene>
<dbReference type="InterPro" id="IPR046198">
    <property type="entry name" value="DUF6230"/>
</dbReference>
<dbReference type="Proteomes" id="UP000619479">
    <property type="component" value="Unassembled WGS sequence"/>
</dbReference>
<accession>A0A919IIH9</accession>
<keyword evidence="1" id="KW-0812">Transmembrane</keyword>
<evidence type="ECO:0000256" key="1">
    <source>
        <dbReference type="SAM" id="Phobius"/>
    </source>
</evidence>
<reference evidence="2" key="1">
    <citation type="submission" date="2021-01" db="EMBL/GenBank/DDBJ databases">
        <title>Whole genome shotgun sequence of Actinoplanes cyaneus NBRC 14990.</title>
        <authorList>
            <person name="Komaki H."/>
            <person name="Tamura T."/>
        </authorList>
    </citation>
    <scope>NUCLEOTIDE SEQUENCE</scope>
    <source>
        <strain evidence="2">NBRC 14990</strain>
    </source>
</reference>
<protein>
    <recommendedName>
        <fullName evidence="4">Cholesterol esterase</fullName>
    </recommendedName>
</protein>
<evidence type="ECO:0000313" key="3">
    <source>
        <dbReference type="Proteomes" id="UP000619479"/>
    </source>
</evidence>
<proteinExistence type="predicted"/>
<feature type="transmembrane region" description="Helical" evidence="1">
    <location>
        <begin position="20"/>
        <end position="47"/>
    </location>
</feature>